<comment type="caution">
    <text evidence="5">The sequence shown here is derived from an EMBL/GenBank/DDBJ whole genome shotgun (WGS) entry which is preliminary data.</text>
</comment>
<evidence type="ECO:0000256" key="2">
    <source>
        <dbReference type="PROSITE-ProRule" id="PRU00169"/>
    </source>
</evidence>
<accession>A0ABW4G692</accession>
<dbReference type="Pfam" id="PF00196">
    <property type="entry name" value="GerE"/>
    <property type="match status" value="1"/>
</dbReference>
<feature type="domain" description="HTH luxR-type" evidence="3">
    <location>
        <begin position="137"/>
        <end position="202"/>
    </location>
</feature>
<evidence type="ECO:0000259" key="4">
    <source>
        <dbReference type="PROSITE" id="PS50110"/>
    </source>
</evidence>
<dbReference type="RefSeq" id="WP_219531028.1">
    <property type="nucleotide sequence ID" value="NZ_JAHKRM010000010.1"/>
</dbReference>
<keyword evidence="6" id="KW-1185">Reference proteome</keyword>
<dbReference type="SMART" id="SM00448">
    <property type="entry name" value="REC"/>
    <property type="match status" value="1"/>
</dbReference>
<dbReference type="PANTHER" id="PTHR43214">
    <property type="entry name" value="TWO-COMPONENT RESPONSE REGULATOR"/>
    <property type="match status" value="1"/>
</dbReference>
<dbReference type="PANTHER" id="PTHR43214:SF42">
    <property type="entry name" value="TRANSCRIPTIONAL REGULATORY PROTEIN DESR"/>
    <property type="match status" value="1"/>
</dbReference>
<protein>
    <submittedName>
        <fullName evidence="5">DNA-binding response regulator</fullName>
    </submittedName>
</protein>
<feature type="domain" description="Response regulatory" evidence="4">
    <location>
        <begin position="9"/>
        <end position="122"/>
    </location>
</feature>
<dbReference type="InterPro" id="IPR000792">
    <property type="entry name" value="Tscrpt_reg_LuxR_C"/>
</dbReference>
<dbReference type="PROSITE" id="PS50110">
    <property type="entry name" value="RESPONSE_REGULATORY"/>
    <property type="match status" value="1"/>
</dbReference>
<dbReference type="InterPro" id="IPR039420">
    <property type="entry name" value="WalR-like"/>
</dbReference>
<keyword evidence="2" id="KW-0597">Phosphoprotein</keyword>
<dbReference type="CDD" id="cd06170">
    <property type="entry name" value="LuxR_C_like"/>
    <property type="match status" value="1"/>
</dbReference>
<sequence>MTAPAGTTRVLLADDEHLVRGAIAALLDLEAGIEVIAQVGRGDEVLAAVVEHRPDVAVLDIEMPGMDGLSAAEQISSLCKIVILTSLGRPGYLRRAMAAGVSGFLGKDASAEELAMAIRKVQSGGRYLDAELAAAAMAAGDSPLTDRERDALRLAGDGATIARIAAELHLTEGTVRNYLSSAMTKLNAQNRLEAIRTAQRMGWL</sequence>
<evidence type="ECO:0000259" key="3">
    <source>
        <dbReference type="PROSITE" id="PS50043"/>
    </source>
</evidence>
<evidence type="ECO:0000256" key="1">
    <source>
        <dbReference type="ARBA" id="ARBA00023125"/>
    </source>
</evidence>
<dbReference type="SMART" id="SM00421">
    <property type="entry name" value="HTH_LUXR"/>
    <property type="match status" value="1"/>
</dbReference>
<name>A0ABW4G692_9ACTN</name>
<dbReference type="PROSITE" id="PS50043">
    <property type="entry name" value="HTH_LUXR_2"/>
    <property type="match status" value="1"/>
</dbReference>
<evidence type="ECO:0000313" key="6">
    <source>
        <dbReference type="Proteomes" id="UP001597097"/>
    </source>
</evidence>
<dbReference type="Pfam" id="PF00072">
    <property type="entry name" value="Response_reg"/>
    <property type="match status" value="1"/>
</dbReference>
<evidence type="ECO:0000313" key="5">
    <source>
        <dbReference type="EMBL" id="MFD1537939.1"/>
    </source>
</evidence>
<dbReference type="GO" id="GO:0003677">
    <property type="term" value="F:DNA binding"/>
    <property type="evidence" value="ECO:0007669"/>
    <property type="project" value="UniProtKB-KW"/>
</dbReference>
<reference evidence="6" key="1">
    <citation type="journal article" date="2019" name="Int. J. Syst. Evol. Microbiol.">
        <title>The Global Catalogue of Microorganisms (GCM) 10K type strain sequencing project: providing services to taxonomists for standard genome sequencing and annotation.</title>
        <authorList>
            <consortium name="The Broad Institute Genomics Platform"/>
            <consortium name="The Broad Institute Genome Sequencing Center for Infectious Disease"/>
            <person name="Wu L."/>
            <person name="Ma J."/>
        </authorList>
    </citation>
    <scope>NUCLEOTIDE SEQUENCE [LARGE SCALE GENOMIC DNA]</scope>
    <source>
        <strain evidence="6">CGMCC 1.15399</strain>
    </source>
</reference>
<dbReference type="EMBL" id="JBHUCM010000012">
    <property type="protein sequence ID" value="MFD1537939.1"/>
    <property type="molecule type" value="Genomic_DNA"/>
</dbReference>
<organism evidence="5 6">
    <name type="scientific">Nonomuraea guangzhouensis</name>
    <dbReference type="NCBI Taxonomy" id="1291555"/>
    <lineage>
        <taxon>Bacteria</taxon>
        <taxon>Bacillati</taxon>
        <taxon>Actinomycetota</taxon>
        <taxon>Actinomycetes</taxon>
        <taxon>Streptosporangiales</taxon>
        <taxon>Streptosporangiaceae</taxon>
        <taxon>Nonomuraea</taxon>
    </lineage>
</organism>
<dbReference type="InterPro" id="IPR001789">
    <property type="entry name" value="Sig_transdc_resp-reg_receiver"/>
</dbReference>
<proteinExistence type="predicted"/>
<keyword evidence="1 5" id="KW-0238">DNA-binding</keyword>
<feature type="modified residue" description="4-aspartylphosphate" evidence="2">
    <location>
        <position position="60"/>
    </location>
</feature>
<gene>
    <name evidence="5" type="ORF">ACFSJ0_12875</name>
</gene>
<dbReference type="Proteomes" id="UP001597097">
    <property type="component" value="Unassembled WGS sequence"/>
</dbReference>